<gene>
    <name evidence="8" type="ORF">P5G62_019115</name>
</gene>
<dbReference type="EC" id="2.7.7.65" evidence="8"/>
<evidence type="ECO:0000256" key="3">
    <source>
        <dbReference type="ARBA" id="ARBA00022692"/>
    </source>
</evidence>
<comment type="caution">
    <text evidence="8">The sequence shown here is derived from an EMBL/GenBank/DDBJ whole genome shotgun (WGS) entry which is preliminary data.</text>
</comment>
<dbReference type="PANTHER" id="PTHR45138:SF9">
    <property type="entry name" value="DIGUANYLATE CYCLASE DGCM-RELATED"/>
    <property type="match status" value="1"/>
</dbReference>
<feature type="transmembrane region" description="Helical" evidence="6">
    <location>
        <begin position="5"/>
        <end position="23"/>
    </location>
</feature>
<evidence type="ECO:0000259" key="7">
    <source>
        <dbReference type="PROSITE" id="PS50887"/>
    </source>
</evidence>
<keyword evidence="5 6" id="KW-0472">Membrane</keyword>
<evidence type="ECO:0000256" key="6">
    <source>
        <dbReference type="SAM" id="Phobius"/>
    </source>
</evidence>
<dbReference type="InterPro" id="IPR000160">
    <property type="entry name" value="GGDEF_dom"/>
</dbReference>
<organism evidence="8 9">
    <name type="scientific">Neobacillus driksii</name>
    <dbReference type="NCBI Taxonomy" id="3035913"/>
    <lineage>
        <taxon>Bacteria</taxon>
        <taxon>Bacillati</taxon>
        <taxon>Bacillota</taxon>
        <taxon>Bacilli</taxon>
        <taxon>Bacillales</taxon>
        <taxon>Bacillaceae</taxon>
        <taxon>Neobacillus</taxon>
    </lineage>
</organism>
<protein>
    <submittedName>
        <fullName evidence="8">Diguanylate cyclase</fullName>
        <ecNumber evidence="8">2.7.7.65</ecNumber>
    </submittedName>
</protein>
<dbReference type="EMBL" id="JAROBZ020000001">
    <property type="protein sequence ID" value="MFB3169240.1"/>
    <property type="molecule type" value="Genomic_DNA"/>
</dbReference>
<dbReference type="InterPro" id="IPR050469">
    <property type="entry name" value="Diguanylate_Cyclase"/>
</dbReference>
<dbReference type="RefSeq" id="WP_306076471.1">
    <property type="nucleotide sequence ID" value="NZ_JAROBZ020000001.1"/>
</dbReference>
<dbReference type="NCBIfam" id="TIGR00254">
    <property type="entry name" value="GGDEF"/>
    <property type="match status" value="1"/>
</dbReference>
<feature type="transmembrane region" description="Helical" evidence="6">
    <location>
        <begin position="38"/>
        <end position="56"/>
    </location>
</feature>
<keyword evidence="3 6" id="KW-0812">Transmembrane</keyword>
<dbReference type="InterPro" id="IPR029787">
    <property type="entry name" value="Nucleotide_cyclase"/>
</dbReference>
<dbReference type="PROSITE" id="PS50887">
    <property type="entry name" value="GGDEF"/>
    <property type="match status" value="1"/>
</dbReference>
<dbReference type="Proteomes" id="UP001241748">
    <property type="component" value="Unassembled WGS sequence"/>
</dbReference>
<evidence type="ECO:0000313" key="8">
    <source>
        <dbReference type="EMBL" id="MFB3169240.1"/>
    </source>
</evidence>
<keyword evidence="9" id="KW-1185">Reference proteome</keyword>
<keyword evidence="8" id="KW-0808">Transferase</keyword>
<name>A0ABV4YZH8_9BACI</name>
<dbReference type="Pfam" id="PF07694">
    <property type="entry name" value="5TM-5TMR_LYT"/>
    <property type="match status" value="1"/>
</dbReference>
<reference evidence="8 9" key="1">
    <citation type="submission" date="2024-05" db="EMBL/GenBank/DDBJ databases">
        <authorList>
            <person name="Venkateswaran K."/>
        </authorList>
    </citation>
    <scope>NUCLEOTIDE SEQUENCE [LARGE SCALE GENOMIC DNA]</scope>
    <source>
        <strain evidence="8 9">179-C4-2-HS</strain>
    </source>
</reference>
<evidence type="ECO:0000256" key="2">
    <source>
        <dbReference type="ARBA" id="ARBA00022475"/>
    </source>
</evidence>
<dbReference type="Pfam" id="PF00990">
    <property type="entry name" value="GGDEF"/>
    <property type="match status" value="1"/>
</dbReference>
<dbReference type="Gene3D" id="3.30.70.270">
    <property type="match status" value="1"/>
</dbReference>
<feature type="transmembrane region" description="Helical" evidence="6">
    <location>
        <begin position="68"/>
        <end position="92"/>
    </location>
</feature>
<dbReference type="InterPro" id="IPR043128">
    <property type="entry name" value="Rev_trsase/Diguanyl_cyclase"/>
</dbReference>
<keyword evidence="4 6" id="KW-1133">Transmembrane helix</keyword>
<keyword evidence="8" id="KW-0548">Nucleotidyltransferase</keyword>
<proteinExistence type="predicted"/>
<dbReference type="SUPFAM" id="SSF55073">
    <property type="entry name" value="Nucleotide cyclase"/>
    <property type="match status" value="1"/>
</dbReference>
<dbReference type="InterPro" id="IPR011620">
    <property type="entry name" value="Sig_transdc_His_kinase_LytS_TM"/>
</dbReference>
<feature type="domain" description="GGDEF" evidence="7">
    <location>
        <begin position="247"/>
        <end position="383"/>
    </location>
</feature>
<evidence type="ECO:0000256" key="1">
    <source>
        <dbReference type="ARBA" id="ARBA00004651"/>
    </source>
</evidence>
<keyword evidence="2" id="KW-1003">Cell membrane</keyword>
<dbReference type="PANTHER" id="PTHR45138">
    <property type="entry name" value="REGULATORY COMPONENTS OF SENSORY TRANSDUCTION SYSTEM"/>
    <property type="match status" value="1"/>
</dbReference>
<dbReference type="SMART" id="SM00267">
    <property type="entry name" value="GGDEF"/>
    <property type="match status" value="1"/>
</dbReference>
<dbReference type="CDD" id="cd01949">
    <property type="entry name" value="GGDEF"/>
    <property type="match status" value="1"/>
</dbReference>
<sequence>MLKDFFSNVTILIASFTVMGQILKNNPLHHSSTYRTKLHWGICYGILGNILMLFSFQINPTTIADLRHLAIVIAAAFGGWVPAIIASGLIAIGRVVLFGLTDTAIVAAISAFLTGIVCGGFSKFNISPTLKAFYMNLIGLFFISIVFALYIEDIKTLLHVLMLHYIISLIGGFFAYHLCIYIDNSNAAVRELNHSLIKLQESEQKLNTANEFLNRLSYLDGLTGIGNRRNFDEVLKKEWSNLQKTNSPLTLLMFDIDYFKKYNDTYGHLAGDQCLQIITSALKDLMANNPYSTFCRYGGEEFAIILTKTKLDKGIAIAELIQKKVQSLKIAHRSSEISDIITISIGIATIIPSSETQPKDLIHLADTCLYTSKTKGRNTISTP</sequence>
<evidence type="ECO:0000256" key="5">
    <source>
        <dbReference type="ARBA" id="ARBA00023136"/>
    </source>
</evidence>
<accession>A0ABV4YZH8</accession>
<evidence type="ECO:0000313" key="9">
    <source>
        <dbReference type="Proteomes" id="UP001241748"/>
    </source>
</evidence>
<feature type="transmembrane region" description="Helical" evidence="6">
    <location>
        <begin position="133"/>
        <end position="151"/>
    </location>
</feature>
<comment type="subcellular location">
    <subcellularLocation>
        <location evidence="1">Cell membrane</location>
        <topology evidence="1">Multi-pass membrane protein</topology>
    </subcellularLocation>
</comment>
<feature type="transmembrane region" description="Helical" evidence="6">
    <location>
        <begin position="157"/>
        <end position="182"/>
    </location>
</feature>
<dbReference type="GO" id="GO:0052621">
    <property type="term" value="F:diguanylate cyclase activity"/>
    <property type="evidence" value="ECO:0007669"/>
    <property type="project" value="UniProtKB-EC"/>
</dbReference>
<evidence type="ECO:0000256" key="4">
    <source>
        <dbReference type="ARBA" id="ARBA00022989"/>
    </source>
</evidence>
<feature type="transmembrane region" description="Helical" evidence="6">
    <location>
        <begin position="104"/>
        <end position="121"/>
    </location>
</feature>